<evidence type="ECO:0000313" key="2">
    <source>
        <dbReference type="Proteomes" id="UP000033441"/>
    </source>
</evidence>
<proteinExistence type="predicted"/>
<dbReference type="EMBL" id="LANV01000001">
    <property type="protein sequence ID" value="KJV63821.1"/>
    <property type="molecule type" value="Genomic_DNA"/>
</dbReference>
<gene>
    <name evidence="1" type="ORF">APHMUC_0744</name>
</gene>
<organism evidence="1 2">
    <name type="scientific">Anaplasma phagocytophilum str. ApMUC09</name>
    <dbReference type="NCBI Taxonomy" id="1359152"/>
    <lineage>
        <taxon>Bacteria</taxon>
        <taxon>Pseudomonadati</taxon>
        <taxon>Pseudomonadota</taxon>
        <taxon>Alphaproteobacteria</taxon>
        <taxon>Rickettsiales</taxon>
        <taxon>Anaplasmataceae</taxon>
        <taxon>Anaplasma</taxon>
        <taxon>phagocytophilum group</taxon>
    </lineage>
</organism>
<accession>A0A0F3N7W6</accession>
<sequence>MAVALFIDPLLKNCTQGKRGHDFSLNIGKKNCRRMLRLKPSDETYFSLSNQR</sequence>
<dbReference type="PATRIC" id="fig|1359152.3.peg.786"/>
<evidence type="ECO:0000313" key="1">
    <source>
        <dbReference type="EMBL" id="KJV63821.1"/>
    </source>
</evidence>
<comment type="caution">
    <text evidence="1">The sequence shown here is derived from an EMBL/GenBank/DDBJ whole genome shotgun (WGS) entry which is preliminary data.</text>
</comment>
<dbReference type="Proteomes" id="UP000033441">
    <property type="component" value="Unassembled WGS sequence"/>
</dbReference>
<dbReference type="AlphaFoldDB" id="A0A0F3N7W6"/>
<name>A0A0F3N7W6_ANAPH</name>
<reference evidence="1 2" key="1">
    <citation type="submission" date="2015-02" db="EMBL/GenBank/DDBJ databases">
        <title>Genome Sequencing of Rickettsiales.</title>
        <authorList>
            <person name="Daugherty S.C."/>
            <person name="Su Q."/>
            <person name="Abolude K."/>
            <person name="Beier-Sexton M."/>
            <person name="Carlyon J.A."/>
            <person name="Carter R."/>
            <person name="Day N.P."/>
            <person name="Dumler S.J."/>
            <person name="Dyachenko V."/>
            <person name="Godinez A."/>
            <person name="Kurtti T.J."/>
            <person name="Lichay M."/>
            <person name="Mullins K.E."/>
            <person name="Ott S."/>
            <person name="Pappas-Brown V."/>
            <person name="Paris D.H."/>
            <person name="Patel P."/>
            <person name="Richards A.L."/>
            <person name="Sadzewicz L."/>
            <person name="Sears K."/>
            <person name="Seidman D."/>
            <person name="Sengamalay N."/>
            <person name="Stenos J."/>
            <person name="Tallon L.J."/>
            <person name="Vincent G."/>
            <person name="Fraser C.M."/>
            <person name="Munderloh U."/>
            <person name="Dunning-Hotopp J.C."/>
        </authorList>
    </citation>
    <scope>NUCLEOTIDE SEQUENCE [LARGE SCALE GENOMIC DNA]</scope>
    <source>
        <strain evidence="1 2">ApMUC09</strain>
    </source>
</reference>
<protein>
    <submittedName>
        <fullName evidence="1">Uncharacterized protein</fullName>
    </submittedName>
</protein>